<keyword evidence="3 6" id="KW-0489">Methyltransferase</keyword>
<comment type="function">
    <text evidence="6">Specifically methylates the N4 position of cytidine in position 1402 (C1402) of 16S rRNA.</text>
</comment>
<organism evidence="7 8">
    <name type="scientific">Persicitalea jodogahamensis</name>
    <dbReference type="NCBI Taxonomy" id="402147"/>
    <lineage>
        <taxon>Bacteria</taxon>
        <taxon>Pseudomonadati</taxon>
        <taxon>Bacteroidota</taxon>
        <taxon>Cytophagia</taxon>
        <taxon>Cytophagales</taxon>
        <taxon>Spirosomataceae</taxon>
        <taxon>Persicitalea</taxon>
    </lineage>
</organism>
<dbReference type="PIRSF" id="PIRSF004486">
    <property type="entry name" value="MraW"/>
    <property type="match status" value="1"/>
</dbReference>
<dbReference type="EMBL" id="BMXF01000002">
    <property type="protein sequence ID" value="GHB70303.1"/>
    <property type="molecule type" value="Genomic_DNA"/>
</dbReference>
<keyword evidence="2 6" id="KW-0698">rRNA processing</keyword>
<evidence type="ECO:0000256" key="3">
    <source>
        <dbReference type="ARBA" id="ARBA00022603"/>
    </source>
</evidence>
<dbReference type="SUPFAM" id="SSF81799">
    <property type="entry name" value="Putative methyltransferase TM0872, insert domain"/>
    <property type="match status" value="1"/>
</dbReference>
<accession>A0A8J3GAH3</accession>
<gene>
    <name evidence="6 7" type="primary">rsmH</name>
    <name evidence="7" type="ORF">GCM10007390_24910</name>
</gene>
<protein>
    <recommendedName>
        <fullName evidence="6">Ribosomal RNA small subunit methyltransferase H</fullName>
        <ecNumber evidence="6">2.1.1.199</ecNumber>
    </recommendedName>
    <alternativeName>
        <fullName evidence="6">16S rRNA m(4)C1402 methyltransferase</fullName>
    </alternativeName>
    <alternativeName>
        <fullName evidence="6">rRNA (cytosine-N(4)-)-methyltransferase RsmH</fullName>
    </alternativeName>
</protein>
<dbReference type="PANTHER" id="PTHR11265:SF0">
    <property type="entry name" value="12S RRNA N4-METHYLCYTIDINE METHYLTRANSFERASE"/>
    <property type="match status" value="1"/>
</dbReference>
<evidence type="ECO:0000256" key="5">
    <source>
        <dbReference type="ARBA" id="ARBA00022691"/>
    </source>
</evidence>
<dbReference type="EC" id="2.1.1.199" evidence="6"/>
<comment type="caution">
    <text evidence="7">The sequence shown here is derived from an EMBL/GenBank/DDBJ whole genome shotgun (WGS) entry which is preliminary data.</text>
</comment>
<dbReference type="GO" id="GO:0070475">
    <property type="term" value="P:rRNA base methylation"/>
    <property type="evidence" value="ECO:0007669"/>
    <property type="project" value="UniProtKB-UniRule"/>
</dbReference>
<dbReference type="GO" id="GO:0071424">
    <property type="term" value="F:rRNA (cytosine-N4-)-methyltransferase activity"/>
    <property type="evidence" value="ECO:0007669"/>
    <property type="project" value="UniProtKB-UniRule"/>
</dbReference>
<comment type="similarity">
    <text evidence="1 6">Belongs to the methyltransferase superfamily. RsmH family.</text>
</comment>
<dbReference type="Gene3D" id="3.40.50.150">
    <property type="entry name" value="Vaccinia Virus protein VP39"/>
    <property type="match status" value="1"/>
</dbReference>
<evidence type="ECO:0000256" key="1">
    <source>
        <dbReference type="ARBA" id="ARBA00010396"/>
    </source>
</evidence>
<evidence type="ECO:0000313" key="7">
    <source>
        <dbReference type="EMBL" id="GHB70303.1"/>
    </source>
</evidence>
<keyword evidence="4 6" id="KW-0808">Transferase</keyword>
<feature type="binding site" evidence="6">
    <location>
        <position position="112"/>
    </location>
    <ligand>
        <name>S-adenosyl-L-methionine</name>
        <dbReference type="ChEBI" id="CHEBI:59789"/>
    </ligand>
</feature>
<dbReference type="Pfam" id="PF01795">
    <property type="entry name" value="Methyltransf_5"/>
    <property type="match status" value="1"/>
</dbReference>
<evidence type="ECO:0000313" key="8">
    <source>
        <dbReference type="Proteomes" id="UP000598271"/>
    </source>
</evidence>
<dbReference type="Proteomes" id="UP000598271">
    <property type="component" value="Unassembled WGS sequence"/>
</dbReference>
<dbReference type="InterPro" id="IPR023397">
    <property type="entry name" value="SAM-dep_MeTrfase_MraW_recog"/>
</dbReference>
<dbReference type="InterPro" id="IPR029063">
    <property type="entry name" value="SAM-dependent_MTases_sf"/>
</dbReference>
<dbReference type="GO" id="GO:0005737">
    <property type="term" value="C:cytoplasm"/>
    <property type="evidence" value="ECO:0007669"/>
    <property type="project" value="UniProtKB-SubCell"/>
</dbReference>
<feature type="binding site" evidence="6">
    <location>
        <position position="59"/>
    </location>
    <ligand>
        <name>S-adenosyl-L-methionine</name>
        <dbReference type="ChEBI" id="CHEBI:59789"/>
    </ligand>
</feature>
<evidence type="ECO:0000256" key="6">
    <source>
        <dbReference type="HAMAP-Rule" id="MF_01007"/>
    </source>
</evidence>
<comment type="subcellular location">
    <subcellularLocation>
        <location evidence="6">Cytoplasm</location>
    </subcellularLocation>
</comment>
<comment type="catalytic activity">
    <reaction evidence="6">
        <text>cytidine(1402) in 16S rRNA + S-adenosyl-L-methionine = N(4)-methylcytidine(1402) in 16S rRNA + S-adenosyl-L-homocysteine + H(+)</text>
        <dbReference type="Rhea" id="RHEA:42928"/>
        <dbReference type="Rhea" id="RHEA-COMP:10286"/>
        <dbReference type="Rhea" id="RHEA-COMP:10287"/>
        <dbReference type="ChEBI" id="CHEBI:15378"/>
        <dbReference type="ChEBI" id="CHEBI:57856"/>
        <dbReference type="ChEBI" id="CHEBI:59789"/>
        <dbReference type="ChEBI" id="CHEBI:74506"/>
        <dbReference type="ChEBI" id="CHEBI:82748"/>
        <dbReference type="EC" id="2.1.1.199"/>
    </reaction>
</comment>
<dbReference type="InterPro" id="IPR002903">
    <property type="entry name" value="RsmH"/>
</dbReference>
<evidence type="ECO:0000256" key="2">
    <source>
        <dbReference type="ARBA" id="ARBA00022552"/>
    </source>
</evidence>
<dbReference type="AlphaFoldDB" id="A0A8J3GAH3"/>
<dbReference type="HAMAP" id="MF_01007">
    <property type="entry name" value="16SrRNA_methyltr_H"/>
    <property type="match status" value="1"/>
</dbReference>
<feature type="binding site" evidence="6">
    <location>
        <begin position="40"/>
        <end position="42"/>
    </location>
    <ligand>
        <name>S-adenosyl-L-methionine</name>
        <dbReference type="ChEBI" id="CHEBI:59789"/>
    </ligand>
</feature>
<reference evidence="7 8" key="1">
    <citation type="journal article" date="2014" name="Int. J. Syst. Evol. Microbiol.">
        <title>Complete genome sequence of Corynebacterium casei LMG S-19264T (=DSM 44701T), isolated from a smear-ripened cheese.</title>
        <authorList>
            <consortium name="US DOE Joint Genome Institute (JGI-PGF)"/>
            <person name="Walter F."/>
            <person name="Albersmeier A."/>
            <person name="Kalinowski J."/>
            <person name="Ruckert C."/>
        </authorList>
    </citation>
    <scope>NUCLEOTIDE SEQUENCE [LARGE SCALE GENOMIC DNA]</scope>
    <source>
        <strain evidence="7 8">KCTC 12866</strain>
    </source>
</reference>
<name>A0A8J3GAH3_9BACT</name>
<dbReference type="NCBIfam" id="TIGR00006">
    <property type="entry name" value="16S rRNA (cytosine(1402)-N(4))-methyltransferase RsmH"/>
    <property type="match status" value="1"/>
</dbReference>
<dbReference type="RefSeq" id="WP_229580815.1">
    <property type="nucleotide sequence ID" value="NZ_BMXF01000002.1"/>
</dbReference>
<dbReference type="Gene3D" id="1.10.150.170">
    <property type="entry name" value="Putative methyltransferase TM0872, insert domain"/>
    <property type="match status" value="1"/>
</dbReference>
<evidence type="ECO:0000256" key="4">
    <source>
        <dbReference type="ARBA" id="ARBA00022679"/>
    </source>
</evidence>
<dbReference type="PANTHER" id="PTHR11265">
    <property type="entry name" value="S-ADENOSYL-METHYLTRANSFERASE MRAW"/>
    <property type="match status" value="1"/>
</dbReference>
<keyword evidence="5 6" id="KW-0949">S-adenosyl-L-methionine</keyword>
<feature type="binding site" evidence="6">
    <location>
        <position position="84"/>
    </location>
    <ligand>
        <name>S-adenosyl-L-methionine</name>
        <dbReference type="ChEBI" id="CHEBI:59789"/>
    </ligand>
</feature>
<dbReference type="SUPFAM" id="SSF53335">
    <property type="entry name" value="S-adenosyl-L-methionine-dependent methyltransferases"/>
    <property type="match status" value="1"/>
</dbReference>
<keyword evidence="6" id="KW-0963">Cytoplasm</keyword>
<keyword evidence="8" id="KW-1185">Reference proteome</keyword>
<sequence length="312" mass="35129">MKSETTIPTAYHAPVMLTECLDGLAIRPEGTYVDVTFGGGGHARAILERLTTGRLLAFDQDADAAANARELKNDTRFTFIAANFRHLTRYLKLYKAGRVDGILADLGVSSHQFDTAERGFSTRFEAQLDMRMNQQGERNARQILNEYSAAELQSVLGRYGEVHNARTVAEAIVAVRHNSPIQTVNDLKAVAQRYAPRHRENKYFAQIFQALRIEVNEEMAVLEEFLIQVPEVLAPGGRLVVMSYHSLEDRPVKNFINKGKLEGEVEKDFYGNEIKPLRAITRKPLEASSEEIERNPRARSAKLRIAELNSNE</sequence>
<feature type="binding site" evidence="6">
    <location>
        <position position="105"/>
    </location>
    <ligand>
        <name>S-adenosyl-L-methionine</name>
        <dbReference type="ChEBI" id="CHEBI:59789"/>
    </ligand>
</feature>
<proteinExistence type="inferred from homology"/>